<dbReference type="EMBL" id="SSMQ01000050">
    <property type="protein sequence ID" value="TKD00103.1"/>
    <property type="molecule type" value="Genomic_DNA"/>
</dbReference>
<evidence type="ECO:0000259" key="11">
    <source>
        <dbReference type="Pfam" id="PF07479"/>
    </source>
</evidence>
<dbReference type="InterPro" id="IPR036291">
    <property type="entry name" value="NAD(P)-bd_dom_sf"/>
</dbReference>
<dbReference type="InterPro" id="IPR006109">
    <property type="entry name" value="G3P_DH_NAD-dep_C"/>
</dbReference>
<dbReference type="InterPro" id="IPR006168">
    <property type="entry name" value="G3P_DH_NAD-dep"/>
</dbReference>
<dbReference type="InterPro" id="IPR011128">
    <property type="entry name" value="G3P_DH_NAD-dep_N"/>
</dbReference>
<keyword evidence="4" id="KW-0443">Lipid metabolism</keyword>
<evidence type="ECO:0000256" key="1">
    <source>
        <dbReference type="ARBA" id="ARBA00011009"/>
    </source>
</evidence>
<feature type="compositionally biased region" description="Basic residues" evidence="9">
    <location>
        <begin position="76"/>
        <end position="108"/>
    </location>
</feature>
<dbReference type="SUPFAM" id="SSF48179">
    <property type="entry name" value="6-phosphogluconate dehydrogenase C-terminal domain-like"/>
    <property type="match status" value="1"/>
</dbReference>
<dbReference type="PANTHER" id="PTHR11728:SF1">
    <property type="entry name" value="GLYCEROL-3-PHOSPHATE DEHYDROGENASE [NAD(+)] 2, CHLOROPLASTIC"/>
    <property type="match status" value="1"/>
</dbReference>
<evidence type="ECO:0000256" key="4">
    <source>
        <dbReference type="ARBA" id="ARBA00023098"/>
    </source>
</evidence>
<evidence type="ECO:0000256" key="8">
    <source>
        <dbReference type="RuleBase" id="RU000439"/>
    </source>
</evidence>
<dbReference type="GO" id="GO:0005975">
    <property type="term" value="P:carbohydrate metabolic process"/>
    <property type="evidence" value="ECO:0007669"/>
    <property type="project" value="InterPro"/>
</dbReference>
<dbReference type="GO" id="GO:0008654">
    <property type="term" value="P:phospholipid biosynthetic process"/>
    <property type="evidence" value="ECO:0007669"/>
    <property type="project" value="UniProtKB-KW"/>
</dbReference>
<sequence>MAPSRSQSCSGPRRRGRAASGSTRCFALVADRLDGSSCWSRSAGAECECHRRRALRLRARRPRPRRSGPRSTGSPSRRRRRSPRGRPRGFRPWRLRSSPLRRGRRPRGRAWGAAALSRPRACRHRRASRAFRRREGRHRRASPRGRALAQRRRRASRLSRRPSRNHRRPARRTCRLPRSRPRIPPSSCRCCPRPLRSRRPPRLGSAAMIPRGLPQAIPPGNSLQTRRFWVPSAATMAVITVLGAGMMGSAFCVPLVDRGHDVRLVGTHLDAAIIESLRVRAFHPTLKLDLPASIRPFFAAELEEAVRGADILAFGVSSAGIRWATETITTHARPGVPLVMITKGLELDGEAGRLLVLPDVVRRGLPEEVRASVSPAAVAGPCIAGELARRVPTSVVVTGRDGEALDKLGSALRGPYYHVFPCADVIGAEVCAALKNAYAMGVALGAGLHEKNGGAPGSVAMHNWESAVFAQAIREMMRIITMLGGDPMTATGLPGVGDLDVTMNGGRTGRFGRLLGLGIGAREAVARMEGATLECLEILDVMRRALPAYEARGELGPGELPLLRKLIAIALEDAPVEMPFDSFFGA</sequence>
<dbReference type="PRINTS" id="PR00077">
    <property type="entry name" value="GPDHDRGNASE"/>
</dbReference>
<dbReference type="Gene3D" id="3.40.50.720">
    <property type="entry name" value="NAD(P)-binding Rossmann-like Domain"/>
    <property type="match status" value="1"/>
</dbReference>
<comment type="caution">
    <text evidence="12">The sequence shown here is derived from an EMBL/GenBank/DDBJ whole genome shotgun (WGS) entry which is preliminary data.</text>
</comment>
<feature type="domain" description="Glycerol-3-phosphate dehydrogenase NAD-dependent C-terminal" evidence="11">
    <location>
        <begin position="424"/>
        <end position="577"/>
    </location>
</feature>
<reference evidence="12 13" key="1">
    <citation type="submission" date="2019-04" db="EMBL/GenBank/DDBJ databases">
        <authorList>
            <person name="Li Y."/>
            <person name="Wang J."/>
        </authorList>
    </citation>
    <scope>NUCLEOTIDE SEQUENCE [LARGE SCALE GENOMIC DNA]</scope>
    <source>
        <strain evidence="12 13">DSM 14668</strain>
    </source>
</reference>
<dbReference type="PANTHER" id="PTHR11728">
    <property type="entry name" value="GLYCEROL-3-PHOSPHATE DEHYDROGENASE"/>
    <property type="match status" value="1"/>
</dbReference>
<feature type="compositionally biased region" description="Low complexity" evidence="9">
    <location>
        <begin position="109"/>
        <end position="119"/>
    </location>
</feature>
<evidence type="ECO:0000313" key="12">
    <source>
        <dbReference type="EMBL" id="TKD00103.1"/>
    </source>
</evidence>
<gene>
    <name evidence="12" type="ORF">E8A74_35710</name>
</gene>
<evidence type="ECO:0000313" key="13">
    <source>
        <dbReference type="Proteomes" id="UP000309215"/>
    </source>
</evidence>
<keyword evidence="13" id="KW-1185">Reference proteome</keyword>
<evidence type="ECO:0000259" key="10">
    <source>
        <dbReference type="Pfam" id="PF01210"/>
    </source>
</evidence>
<dbReference type="GO" id="GO:0051287">
    <property type="term" value="F:NAD binding"/>
    <property type="evidence" value="ECO:0007669"/>
    <property type="project" value="InterPro"/>
</dbReference>
<feature type="region of interest" description="Disordered" evidence="9">
    <location>
        <begin position="58"/>
        <end position="217"/>
    </location>
</feature>
<dbReference type="SUPFAM" id="SSF51735">
    <property type="entry name" value="NAD(P)-binding Rossmann-fold domains"/>
    <property type="match status" value="1"/>
</dbReference>
<proteinExistence type="inferred from homology"/>
<dbReference type="InterPro" id="IPR008927">
    <property type="entry name" value="6-PGluconate_DH-like_C_sf"/>
</dbReference>
<comment type="similarity">
    <text evidence="1 7">Belongs to the NAD-dependent glycerol-3-phosphate dehydrogenase family.</text>
</comment>
<dbReference type="Pfam" id="PF01210">
    <property type="entry name" value="NAD_Gly3P_dh_N"/>
    <property type="match status" value="1"/>
</dbReference>
<accession>A0A4U1IZF2</accession>
<feature type="region of interest" description="Disordered" evidence="9">
    <location>
        <begin position="1"/>
        <end position="21"/>
    </location>
</feature>
<dbReference type="Pfam" id="PF07479">
    <property type="entry name" value="NAD_Gly3P_dh_C"/>
    <property type="match status" value="1"/>
</dbReference>
<evidence type="ECO:0000256" key="6">
    <source>
        <dbReference type="ARBA" id="ARBA00023264"/>
    </source>
</evidence>
<dbReference type="GO" id="GO:0141153">
    <property type="term" value="F:glycerol-3-phosphate dehydrogenase (NADP+) activity"/>
    <property type="evidence" value="ECO:0007669"/>
    <property type="project" value="RHEA"/>
</dbReference>
<name>A0A4U1IZF2_9BACT</name>
<evidence type="ECO:0000256" key="7">
    <source>
        <dbReference type="RuleBase" id="RU000437"/>
    </source>
</evidence>
<organism evidence="12 13">
    <name type="scientific">Polyangium fumosum</name>
    <dbReference type="NCBI Taxonomy" id="889272"/>
    <lineage>
        <taxon>Bacteria</taxon>
        <taxon>Pseudomonadati</taxon>
        <taxon>Myxococcota</taxon>
        <taxon>Polyangia</taxon>
        <taxon>Polyangiales</taxon>
        <taxon>Polyangiaceae</taxon>
        <taxon>Polyangium</taxon>
    </lineage>
</organism>
<evidence type="ECO:0000256" key="5">
    <source>
        <dbReference type="ARBA" id="ARBA00023209"/>
    </source>
</evidence>
<dbReference type="GO" id="GO:0046168">
    <property type="term" value="P:glycerol-3-phosphate catabolic process"/>
    <property type="evidence" value="ECO:0007669"/>
    <property type="project" value="InterPro"/>
</dbReference>
<feature type="domain" description="Glycerol-3-phosphate dehydrogenase NAD-dependent N-terminal" evidence="10">
    <location>
        <begin position="239"/>
        <end position="401"/>
    </location>
</feature>
<dbReference type="EC" id="1.1.1.94" evidence="8"/>
<keyword evidence="6" id="KW-1208">Phospholipid metabolism</keyword>
<dbReference type="Gene3D" id="1.10.1040.10">
    <property type="entry name" value="N-(1-d-carboxylethyl)-l-norvaline Dehydrogenase, domain 2"/>
    <property type="match status" value="1"/>
</dbReference>
<comment type="catalytic activity">
    <reaction evidence="8">
        <text>sn-glycerol 3-phosphate + NADP(+) = dihydroxyacetone phosphate + NADPH + H(+)</text>
        <dbReference type="Rhea" id="RHEA:11096"/>
        <dbReference type="ChEBI" id="CHEBI:15378"/>
        <dbReference type="ChEBI" id="CHEBI:57597"/>
        <dbReference type="ChEBI" id="CHEBI:57642"/>
        <dbReference type="ChEBI" id="CHEBI:57783"/>
        <dbReference type="ChEBI" id="CHEBI:58349"/>
        <dbReference type="EC" id="1.1.1.94"/>
    </reaction>
</comment>
<evidence type="ECO:0000256" key="2">
    <source>
        <dbReference type="ARBA" id="ARBA00022516"/>
    </source>
</evidence>
<feature type="compositionally biased region" description="Basic residues" evidence="9">
    <location>
        <begin position="120"/>
        <end position="181"/>
    </location>
</feature>
<evidence type="ECO:0000256" key="9">
    <source>
        <dbReference type="SAM" id="MobiDB-lite"/>
    </source>
</evidence>
<keyword evidence="3 7" id="KW-0560">Oxidoreductase</keyword>
<dbReference type="OrthoDB" id="9812273at2"/>
<keyword evidence="7" id="KW-0520">NAD</keyword>
<keyword evidence="2" id="KW-0444">Lipid biosynthesis</keyword>
<protein>
    <recommendedName>
        <fullName evidence="8">Glycerol-3-phosphate dehydrogenase</fullName>
        <ecNumber evidence="8">1.1.1.94</ecNumber>
    </recommendedName>
</protein>
<dbReference type="AlphaFoldDB" id="A0A4U1IZF2"/>
<dbReference type="Proteomes" id="UP000309215">
    <property type="component" value="Unassembled WGS sequence"/>
</dbReference>
<evidence type="ECO:0000256" key="3">
    <source>
        <dbReference type="ARBA" id="ARBA00023002"/>
    </source>
</evidence>
<dbReference type="InterPro" id="IPR013328">
    <property type="entry name" value="6PGD_dom2"/>
</dbReference>
<feature type="compositionally biased region" description="Basic residues" evidence="9">
    <location>
        <begin position="58"/>
        <end position="68"/>
    </location>
</feature>
<dbReference type="GO" id="GO:0005829">
    <property type="term" value="C:cytosol"/>
    <property type="evidence" value="ECO:0007669"/>
    <property type="project" value="TreeGrafter"/>
</dbReference>
<keyword evidence="5" id="KW-0594">Phospholipid biosynthesis</keyword>